<reference evidence="1" key="1">
    <citation type="submission" date="2017-02" db="UniProtKB">
        <authorList>
            <consortium name="WormBaseParasite"/>
        </authorList>
    </citation>
    <scope>IDENTIFICATION</scope>
</reference>
<dbReference type="WBParaSite" id="ASIM_0000744601-mRNA-1">
    <property type="protein sequence ID" value="ASIM_0000744601-mRNA-1"/>
    <property type="gene ID" value="ASIM_0000744601"/>
</dbReference>
<organism evidence="1">
    <name type="scientific">Anisakis simplex</name>
    <name type="common">Herring worm</name>
    <dbReference type="NCBI Taxonomy" id="6269"/>
    <lineage>
        <taxon>Eukaryota</taxon>
        <taxon>Metazoa</taxon>
        <taxon>Ecdysozoa</taxon>
        <taxon>Nematoda</taxon>
        <taxon>Chromadorea</taxon>
        <taxon>Rhabditida</taxon>
        <taxon>Spirurina</taxon>
        <taxon>Ascaridomorpha</taxon>
        <taxon>Ascaridoidea</taxon>
        <taxon>Anisakidae</taxon>
        <taxon>Anisakis</taxon>
        <taxon>Anisakis simplex complex</taxon>
    </lineage>
</organism>
<sequence>LPFRERERARWEMVVVVVRLVLHRFRWEIFFFGF</sequence>
<name>A0A0M3JII0_ANISI</name>
<dbReference type="AlphaFoldDB" id="A0A0M3JII0"/>
<protein>
    <submittedName>
        <fullName evidence="1">Transposase</fullName>
    </submittedName>
</protein>
<accession>A0A0M3JII0</accession>
<evidence type="ECO:0000313" key="1">
    <source>
        <dbReference type="WBParaSite" id="ASIM_0000744601-mRNA-1"/>
    </source>
</evidence>
<proteinExistence type="predicted"/>